<gene>
    <name evidence="2" type="ORF">C8R14_12432</name>
</gene>
<keyword evidence="1" id="KW-0812">Transmembrane</keyword>
<feature type="transmembrane region" description="Helical" evidence="1">
    <location>
        <begin position="69"/>
        <end position="86"/>
    </location>
</feature>
<name>A0ABX5M5A3_9PROT</name>
<reference evidence="2 3" key="1">
    <citation type="submission" date="2018-04" db="EMBL/GenBank/DDBJ databases">
        <title>Active sludge and wastewater microbial communities from Klosterneuburg, Austria.</title>
        <authorList>
            <person name="Wagner M."/>
        </authorList>
    </citation>
    <scope>NUCLEOTIDE SEQUENCE [LARGE SCALE GENOMIC DNA]</scope>
    <source>
        <strain evidence="2 3">Nm 57</strain>
    </source>
</reference>
<evidence type="ECO:0000256" key="1">
    <source>
        <dbReference type="SAM" id="Phobius"/>
    </source>
</evidence>
<organism evidence="2 3">
    <name type="scientific">Nitrosomonas eutropha</name>
    <dbReference type="NCBI Taxonomy" id="916"/>
    <lineage>
        <taxon>Bacteria</taxon>
        <taxon>Pseudomonadati</taxon>
        <taxon>Pseudomonadota</taxon>
        <taxon>Betaproteobacteria</taxon>
        <taxon>Nitrosomonadales</taxon>
        <taxon>Nitrosomonadaceae</taxon>
        <taxon>Nitrosomonas</taxon>
    </lineage>
</organism>
<feature type="transmembrane region" description="Helical" evidence="1">
    <location>
        <begin position="36"/>
        <end position="57"/>
    </location>
</feature>
<dbReference type="Proteomes" id="UP000247780">
    <property type="component" value="Unassembled WGS sequence"/>
</dbReference>
<feature type="transmembrane region" description="Helical" evidence="1">
    <location>
        <begin position="12"/>
        <end position="29"/>
    </location>
</feature>
<dbReference type="EMBL" id="QICQ01000024">
    <property type="protein sequence ID" value="PXV79381.1"/>
    <property type="molecule type" value="Genomic_DNA"/>
</dbReference>
<protein>
    <submittedName>
        <fullName evidence="2">Uncharacterized protein</fullName>
    </submittedName>
</protein>
<keyword evidence="1" id="KW-0472">Membrane</keyword>
<comment type="caution">
    <text evidence="2">The sequence shown here is derived from an EMBL/GenBank/DDBJ whole genome shotgun (WGS) entry which is preliminary data.</text>
</comment>
<proteinExistence type="predicted"/>
<accession>A0ABX5M5A3</accession>
<keyword evidence="3" id="KW-1185">Reference proteome</keyword>
<evidence type="ECO:0000313" key="3">
    <source>
        <dbReference type="Proteomes" id="UP000247780"/>
    </source>
</evidence>
<sequence length="88" mass="9325">MAITIVDILMDIVIIRVGLIFLWVSAWLAHSGLMAILAILAGISGFMGTLSTGGIIIPITGNLTTVPTITWTTAFTGPLILPSYTLRL</sequence>
<evidence type="ECO:0000313" key="2">
    <source>
        <dbReference type="EMBL" id="PXV79381.1"/>
    </source>
</evidence>
<keyword evidence="1" id="KW-1133">Transmembrane helix</keyword>